<evidence type="ECO:0008006" key="3">
    <source>
        <dbReference type="Google" id="ProtNLM"/>
    </source>
</evidence>
<reference evidence="2" key="1">
    <citation type="submission" date="2017-03" db="EMBL/GenBank/DDBJ databases">
        <authorList>
            <person name="Falquet L."/>
            <person name="Falquet L."/>
        </authorList>
    </citation>
    <scope>NUCLEOTIDE SEQUENCE [LARGE SCALE GENOMIC DNA]</scope>
</reference>
<evidence type="ECO:0000313" key="2">
    <source>
        <dbReference type="Proteomes" id="UP000190476"/>
    </source>
</evidence>
<accession>A0A1U6JHW4</accession>
<dbReference type="OrthoDB" id="4457835at2"/>
<protein>
    <recommendedName>
        <fullName evidence="3">HK97 gp10 family phage protein</fullName>
    </recommendedName>
</protein>
<dbReference type="EMBL" id="LT799839">
    <property type="protein sequence ID" value="SLK19657.1"/>
    <property type="molecule type" value="Genomic_DNA"/>
</dbReference>
<gene>
    <name evidence="1" type="ORF">CCH01_17300</name>
</gene>
<dbReference type="AlphaFoldDB" id="A0A1U6JHW4"/>
<organism evidence="1 2">
    <name type="scientific">Clostridium chauvoei JF4335</name>
    <dbReference type="NCBI Taxonomy" id="1351755"/>
    <lineage>
        <taxon>Bacteria</taxon>
        <taxon>Bacillati</taxon>
        <taxon>Bacillota</taxon>
        <taxon>Clostridia</taxon>
        <taxon>Eubacteriales</taxon>
        <taxon>Clostridiaceae</taxon>
        <taxon>Clostridium</taxon>
    </lineage>
</organism>
<keyword evidence="2" id="KW-1185">Reference proteome</keyword>
<dbReference type="STRING" id="1351755.CCH01_17300"/>
<dbReference type="RefSeq" id="WP_079481465.1">
    <property type="nucleotide sequence ID" value="NZ_CBML010000006.1"/>
</dbReference>
<evidence type="ECO:0000313" key="1">
    <source>
        <dbReference type="EMBL" id="SLK19657.1"/>
    </source>
</evidence>
<sequence>MDNKDFERSIENATIHIIQEVAKNMGKACLLIEREAKKNCPVDQGHLRAAMQHEVTVSSKEIIGKVSNSSEIAPYVHQGTGIYAKDGNGRKTPWKYKARSGKYKGWHITKGQKAKPFLDKAKLDNKDKIVNILAGD</sequence>
<name>A0A1U6JHW4_9CLOT</name>
<proteinExistence type="predicted"/>
<dbReference type="GeneID" id="66302053"/>
<dbReference type="Proteomes" id="UP000190476">
    <property type="component" value="Chromosome I"/>
</dbReference>